<keyword evidence="3" id="KW-1185">Reference proteome</keyword>
<dbReference type="Proteomes" id="UP001215280">
    <property type="component" value="Unassembled WGS sequence"/>
</dbReference>
<reference evidence="2" key="1">
    <citation type="submission" date="2023-03" db="EMBL/GenBank/DDBJ databases">
        <title>Massive genome expansion in bonnet fungi (Mycena s.s.) driven by repeated elements and novel gene families across ecological guilds.</title>
        <authorList>
            <consortium name="Lawrence Berkeley National Laboratory"/>
            <person name="Harder C.B."/>
            <person name="Miyauchi S."/>
            <person name="Viragh M."/>
            <person name="Kuo A."/>
            <person name="Thoen E."/>
            <person name="Andreopoulos B."/>
            <person name="Lu D."/>
            <person name="Skrede I."/>
            <person name="Drula E."/>
            <person name="Henrissat B."/>
            <person name="Morin E."/>
            <person name="Kohler A."/>
            <person name="Barry K."/>
            <person name="LaButti K."/>
            <person name="Morin E."/>
            <person name="Salamov A."/>
            <person name="Lipzen A."/>
            <person name="Mereny Z."/>
            <person name="Hegedus B."/>
            <person name="Baldrian P."/>
            <person name="Stursova M."/>
            <person name="Weitz H."/>
            <person name="Taylor A."/>
            <person name="Grigoriev I.V."/>
            <person name="Nagy L.G."/>
            <person name="Martin F."/>
            <person name="Kauserud H."/>
        </authorList>
    </citation>
    <scope>NUCLEOTIDE SEQUENCE</scope>
    <source>
        <strain evidence="2">CBHHK188m</strain>
    </source>
</reference>
<name>A0AAD7KGL5_9AGAR</name>
<accession>A0AAD7KGL5</accession>
<evidence type="ECO:0000313" key="2">
    <source>
        <dbReference type="EMBL" id="KAJ7785168.1"/>
    </source>
</evidence>
<evidence type="ECO:0000313" key="3">
    <source>
        <dbReference type="Proteomes" id="UP001215280"/>
    </source>
</evidence>
<dbReference type="AlphaFoldDB" id="A0AAD7KGL5"/>
<dbReference type="EMBL" id="JARJLG010000001">
    <property type="protein sequence ID" value="KAJ7785168.1"/>
    <property type="molecule type" value="Genomic_DNA"/>
</dbReference>
<sequence length="213" mass="24177">MSTELTVFDSATAPAGLSDRMLAFNSIHYGLKRHNKRYFHFSQGSGEPVIFDARTIRLYADYNVALCSGEDIPDLAPAFYIAFAKEMNTHDESGFGWAYIEDGVIVWDDKLTPANPESYCVLDHETTDRLLGPDEVAVSKPYVENAERLIYMEQQRDLKYYRLRQEKKLQRVDPVFDVTSKAAKDNFAKKRKALEEAAREEAAKKSKGGMDTS</sequence>
<protein>
    <submittedName>
        <fullName evidence="2">Uncharacterized protein</fullName>
    </submittedName>
</protein>
<proteinExistence type="predicted"/>
<gene>
    <name evidence="2" type="ORF">DFH07DRAFT_934986</name>
    <name evidence="1" type="ORF">DFH07DRAFT_940198</name>
</gene>
<comment type="caution">
    <text evidence="2">The sequence shown here is derived from an EMBL/GenBank/DDBJ whole genome shotgun (WGS) entry which is preliminary data.</text>
</comment>
<dbReference type="EMBL" id="JARJLG010000053">
    <property type="protein sequence ID" value="KAJ7759011.1"/>
    <property type="molecule type" value="Genomic_DNA"/>
</dbReference>
<evidence type="ECO:0000313" key="1">
    <source>
        <dbReference type="EMBL" id="KAJ7759011.1"/>
    </source>
</evidence>
<organism evidence="2 3">
    <name type="scientific">Mycena maculata</name>
    <dbReference type="NCBI Taxonomy" id="230809"/>
    <lineage>
        <taxon>Eukaryota</taxon>
        <taxon>Fungi</taxon>
        <taxon>Dikarya</taxon>
        <taxon>Basidiomycota</taxon>
        <taxon>Agaricomycotina</taxon>
        <taxon>Agaricomycetes</taxon>
        <taxon>Agaricomycetidae</taxon>
        <taxon>Agaricales</taxon>
        <taxon>Marasmiineae</taxon>
        <taxon>Mycenaceae</taxon>
        <taxon>Mycena</taxon>
    </lineage>
</organism>